<evidence type="ECO:0000313" key="3">
    <source>
        <dbReference type="Proteomes" id="UP001597418"/>
    </source>
</evidence>
<accession>A0ABW5UGA7</accession>
<proteinExistence type="predicted"/>
<feature type="region of interest" description="Disordered" evidence="1">
    <location>
        <begin position="38"/>
        <end position="57"/>
    </location>
</feature>
<dbReference type="Proteomes" id="UP001597418">
    <property type="component" value="Unassembled WGS sequence"/>
</dbReference>
<reference evidence="3" key="1">
    <citation type="journal article" date="2019" name="Int. J. Syst. Evol. Microbiol.">
        <title>The Global Catalogue of Microorganisms (GCM) 10K type strain sequencing project: providing services to taxonomists for standard genome sequencing and annotation.</title>
        <authorList>
            <consortium name="The Broad Institute Genomics Platform"/>
            <consortium name="The Broad Institute Genome Sequencing Center for Infectious Disease"/>
            <person name="Wu L."/>
            <person name="Ma J."/>
        </authorList>
    </citation>
    <scope>NUCLEOTIDE SEQUENCE [LARGE SCALE GENOMIC DNA]</scope>
    <source>
        <strain evidence="3">KCTC 42247</strain>
    </source>
</reference>
<dbReference type="SUPFAM" id="SSF53822">
    <property type="entry name" value="Periplasmic binding protein-like I"/>
    <property type="match status" value="1"/>
</dbReference>
<protein>
    <submittedName>
        <fullName evidence="2">ABC transporter substrate-binding protein</fullName>
    </submittedName>
</protein>
<keyword evidence="3" id="KW-1185">Reference proteome</keyword>
<evidence type="ECO:0000313" key="2">
    <source>
        <dbReference type="EMBL" id="MFD2744590.1"/>
    </source>
</evidence>
<name>A0ABW5UGA7_9SPHI</name>
<feature type="compositionally biased region" description="Basic and acidic residues" evidence="1">
    <location>
        <begin position="41"/>
        <end position="57"/>
    </location>
</feature>
<gene>
    <name evidence="2" type="ORF">ACFSQ6_14420</name>
</gene>
<dbReference type="EMBL" id="JBHUMB010000014">
    <property type="protein sequence ID" value="MFD2744590.1"/>
    <property type="molecule type" value="Genomic_DNA"/>
</dbReference>
<evidence type="ECO:0000256" key="1">
    <source>
        <dbReference type="SAM" id="MobiDB-lite"/>
    </source>
</evidence>
<comment type="caution">
    <text evidence="2">The sequence shown here is derived from an EMBL/GenBank/DDBJ whole genome shotgun (WGS) entry which is preliminary data.</text>
</comment>
<sequence length="420" mass="46653">MKGTYLIGFFAAALAVSSCSPKTTTGVLRAPGQAAGNVDGAVDKSEATREDKSRDADEVISSKAKMYPGGTIALVLPFQLDRVASSAISEEDVKRAALALDFYQGFQMGLQQTAKSNKRVELQVLDSRDHAGHNANLARSQEIQDASLIVGPVYPAEIKAFSASLNPNRRVLQVNPLAASMPTEFNLPNLVSVTPPISIHMRAISAELTKNYKEGDIIIIYNTANSDHQQFIQGFPADIQERLPYAEVVSVSSPSELNDKLNSDAVYHLVSGTTDRNQLRAMLNVMDERAMSNNVEFRLYGHPLWSRIDFSSYSNFTFYRPIITSESHLNPLAAATRNFQSAYKDAYGVEPSDHAYKGFDSGTYFGNLLQKYGSNYADHIHQETFEGLYSNYKFNRNERWGYVNFGVSLLEYRFGKFQAR</sequence>
<organism evidence="2 3">
    <name type="scientific">Sphingobacterium populi</name>
    <dbReference type="NCBI Taxonomy" id="1812824"/>
    <lineage>
        <taxon>Bacteria</taxon>
        <taxon>Pseudomonadati</taxon>
        <taxon>Bacteroidota</taxon>
        <taxon>Sphingobacteriia</taxon>
        <taxon>Sphingobacteriales</taxon>
        <taxon>Sphingobacteriaceae</taxon>
        <taxon>Sphingobacterium</taxon>
    </lineage>
</organism>
<dbReference type="RefSeq" id="WP_066752170.1">
    <property type="nucleotide sequence ID" value="NZ_JBHUMB010000014.1"/>
</dbReference>
<dbReference type="PROSITE" id="PS51257">
    <property type="entry name" value="PROKAR_LIPOPROTEIN"/>
    <property type="match status" value="1"/>
</dbReference>
<dbReference type="Gene3D" id="3.40.50.2300">
    <property type="match status" value="2"/>
</dbReference>
<dbReference type="InterPro" id="IPR028082">
    <property type="entry name" value="Peripla_BP_I"/>
</dbReference>